<name>A0A0C2GVD1_9BILA</name>
<gene>
    <name evidence="1" type="ORF">ANCDUO_06705</name>
</gene>
<dbReference type="AlphaFoldDB" id="A0A0C2GVD1"/>
<proteinExistence type="predicted"/>
<organism evidence="1 2">
    <name type="scientific">Ancylostoma duodenale</name>
    <dbReference type="NCBI Taxonomy" id="51022"/>
    <lineage>
        <taxon>Eukaryota</taxon>
        <taxon>Metazoa</taxon>
        <taxon>Ecdysozoa</taxon>
        <taxon>Nematoda</taxon>
        <taxon>Chromadorea</taxon>
        <taxon>Rhabditida</taxon>
        <taxon>Rhabditina</taxon>
        <taxon>Rhabditomorpha</taxon>
        <taxon>Strongyloidea</taxon>
        <taxon>Ancylostomatidae</taxon>
        <taxon>Ancylostomatinae</taxon>
        <taxon>Ancylostoma</taxon>
    </lineage>
</organism>
<reference evidence="1 2" key="1">
    <citation type="submission" date="2013-12" db="EMBL/GenBank/DDBJ databases">
        <title>Draft genome of the parsitic nematode Ancylostoma duodenale.</title>
        <authorList>
            <person name="Mitreva M."/>
        </authorList>
    </citation>
    <scope>NUCLEOTIDE SEQUENCE [LARGE SCALE GENOMIC DNA]</scope>
    <source>
        <strain evidence="1 2">Zhejiang</strain>
    </source>
</reference>
<protein>
    <submittedName>
        <fullName evidence="1">Uncharacterized protein</fullName>
    </submittedName>
</protein>
<dbReference type="OrthoDB" id="10451453at2759"/>
<dbReference type="EMBL" id="KN728943">
    <property type="protein sequence ID" value="KIH63004.1"/>
    <property type="molecule type" value="Genomic_DNA"/>
</dbReference>
<dbReference type="Proteomes" id="UP000054047">
    <property type="component" value="Unassembled WGS sequence"/>
</dbReference>
<evidence type="ECO:0000313" key="2">
    <source>
        <dbReference type="Proteomes" id="UP000054047"/>
    </source>
</evidence>
<keyword evidence="2" id="KW-1185">Reference proteome</keyword>
<accession>A0A0C2GVD1</accession>
<sequence>MIGNEFVTDLCTLDHHPECTPIKTAHNLVDRTFNRGVEANTSYARKTPKPGWHEEMKTVKERAAEEPEMYLAMASHHYSKGCVSRRSSIKRVLKIHNHDEGGAMTDDLHPGNVEHTS</sequence>
<evidence type="ECO:0000313" key="1">
    <source>
        <dbReference type="EMBL" id="KIH63004.1"/>
    </source>
</evidence>